<protein>
    <submittedName>
        <fullName evidence="2">Uncharacterized protein</fullName>
    </submittedName>
</protein>
<comment type="caution">
    <text evidence="2">The sequence shown here is derived from an EMBL/GenBank/DDBJ whole genome shotgun (WGS) entry which is preliminary data.</text>
</comment>
<name>A0A9Q1JUN3_9CARY</name>
<sequence>MKKSMKQPKEKQIPLSGKITHRSTQSDQIASTKSKIVGQTSDQCVNEVSQDMEPTNAKIIIHEDFDNRDNVQEVGDNIEGANAVESVDDSDGKMPIVTEIFKETHQQKSDTLDEESSNKLEEIITKSKENQPYSAFELLEDYFGPQDRDHVACFGYDDLENGHKREIKQLEDQMRFVVEMVMSTQPPLDTSRRGATSRSDHDQDD</sequence>
<keyword evidence="3" id="KW-1185">Reference proteome</keyword>
<dbReference type="AlphaFoldDB" id="A0A9Q1JUN3"/>
<evidence type="ECO:0000313" key="3">
    <source>
        <dbReference type="Proteomes" id="UP001153076"/>
    </source>
</evidence>
<evidence type="ECO:0000313" key="2">
    <source>
        <dbReference type="EMBL" id="KAJ8431378.1"/>
    </source>
</evidence>
<feature type="region of interest" description="Disordered" evidence="1">
    <location>
        <begin position="1"/>
        <end position="36"/>
    </location>
</feature>
<feature type="region of interest" description="Disordered" evidence="1">
    <location>
        <begin position="182"/>
        <end position="205"/>
    </location>
</feature>
<feature type="compositionally biased region" description="Polar residues" evidence="1">
    <location>
        <begin position="22"/>
        <end position="36"/>
    </location>
</feature>
<feature type="compositionally biased region" description="Polar residues" evidence="1">
    <location>
        <begin position="182"/>
        <end position="197"/>
    </location>
</feature>
<reference evidence="2" key="1">
    <citation type="submission" date="2022-04" db="EMBL/GenBank/DDBJ databases">
        <title>Carnegiea gigantea Genome sequencing and assembly v2.</title>
        <authorList>
            <person name="Copetti D."/>
            <person name="Sanderson M.J."/>
            <person name="Burquez A."/>
            <person name="Wojciechowski M.F."/>
        </authorList>
    </citation>
    <scope>NUCLEOTIDE SEQUENCE</scope>
    <source>
        <strain evidence="2">SGP5-SGP5p</strain>
        <tissue evidence="2">Aerial part</tissue>
    </source>
</reference>
<gene>
    <name evidence="2" type="ORF">Cgig2_027972</name>
</gene>
<proteinExistence type="predicted"/>
<dbReference type="OrthoDB" id="1729877at2759"/>
<organism evidence="2 3">
    <name type="scientific">Carnegiea gigantea</name>
    <dbReference type="NCBI Taxonomy" id="171969"/>
    <lineage>
        <taxon>Eukaryota</taxon>
        <taxon>Viridiplantae</taxon>
        <taxon>Streptophyta</taxon>
        <taxon>Embryophyta</taxon>
        <taxon>Tracheophyta</taxon>
        <taxon>Spermatophyta</taxon>
        <taxon>Magnoliopsida</taxon>
        <taxon>eudicotyledons</taxon>
        <taxon>Gunneridae</taxon>
        <taxon>Pentapetalae</taxon>
        <taxon>Caryophyllales</taxon>
        <taxon>Cactineae</taxon>
        <taxon>Cactaceae</taxon>
        <taxon>Cactoideae</taxon>
        <taxon>Echinocereeae</taxon>
        <taxon>Carnegiea</taxon>
    </lineage>
</organism>
<evidence type="ECO:0000256" key="1">
    <source>
        <dbReference type="SAM" id="MobiDB-lite"/>
    </source>
</evidence>
<dbReference type="EMBL" id="JAKOGI010000691">
    <property type="protein sequence ID" value="KAJ8431378.1"/>
    <property type="molecule type" value="Genomic_DNA"/>
</dbReference>
<dbReference type="Proteomes" id="UP001153076">
    <property type="component" value="Unassembled WGS sequence"/>
</dbReference>
<accession>A0A9Q1JUN3</accession>